<feature type="transmembrane region" description="Helical" evidence="10">
    <location>
        <begin position="12"/>
        <end position="32"/>
    </location>
</feature>
<evidence type="ECO:0000256" key="8">
    <source>
        <dbReference type="PIRSR" id="PIRSR602401-1"/>
    </source>
</evidence>
<dbReference type="Proteomes" id="UP001244011">
    <property type="component" value="Unassembled WGS sequence"/>
</dbReference>
<dbReference type="SUPFAM" id="SSF48264">
    <property type="entry name" value="Cytochrome P450"/>
    <property type="match status" value="1"/>
</dbReference>
<evidence type="ECO:0000256" key="7">
    <source>
        <dbReference type="ARBA" id="ARBA00023033"/>
    </source>
</evidence>
<evidence type="ECO:0000256" key="5">
    <source>
        <dbReference type="ARBA" id="ARBA00023002"/>
    </source>
</evidence>
<dbReference type="PRINTS" id="PR00385">
    <property type="entry name" value="P450"/>
</dbReference>
<dbReference type="InterPro" id="IPR001128">
    <property type="entry name" value="Cyt_P450"/>
</dbReference>
<evidence type="ECO:0000256" key="6">
    <source>
        <dbReference type="ARBA" id="ARBA00023004"/>
    </source>
</evidence>
<dbReference type="EMBL" id="MU839049">
    <property type="protein sequence ID" value="KAK1761834.1"/>
    <property type="molecule type" value="Genomic_DNA"/>
</dbReference>
<dbReference type="InterPro" id="IPR036396">
    <property type="entry name" value="Cyt_P450_sf"/>
</dbReference>
<comment type="pathway">
    <text evidence="2">Secondary metabolite biosynthesis.</text>
</comment>
<dbReference type="GO" id="GO:0020037">
    <property type="term" value="F:heme binding"/>
    <property type="evidence" value="ECO:0007669"/>
    <property type="project" value="InterPro"/>
</dbReference>
<feature type="region of interest" description="Disordered" evidence="9">
    <location>
        <begin position="575"/>
        <end position="597"/>
    </location>
</feature>
<dbReference type="GeneID" id="85313957"/>
<keyword evidence="6 8" id="KW-0408">Iron</keyword>
<evidence type="ECO:0000256" key="1">
    <source>
        <dbReference type="ARBA" id="ARBA00001971"/>
    </source>
</evidence>
<dbReference type="Gene3D" id="1.10.630.10">
    <property type="entry name" value="Cytochrome P450"/>
    <property type="match status" value="1"/>
</dbReference>
<reference evidence="11" key="1">
    <citation type="submission" date="2023-06" db="EMBL/GenBank/DDBJ databases">
        <title>Genome-scale phylogeny and comparative genomics of the fungal order Sordariales.</title>
        <authorList>
            <consortium name="Lawrence Berkeley National Laboratory"/>
            <person name="Hensen N."/>
            <person name="Bonometti L."/>
            <person name="Westerberg I."/>
            <person name="Brannstrom I.O."/>
            <person name="Guillou S."/>
            <person name="Cros-Aarteil S."/>
            <person name="Calhoun S."/>
            <person name="Haridas S."/>
            <person name="Kuo A."/>
            <person name="Mondo S."/>
            <person name="Pangilinan J."/>
            <person name="Riley R."/>
            <person name="Labutti K."/>
            <person name="Andreopoulos B."/>
            <person name="Lipzen A."/>
            <person name="Chen C."/>
            <person name="Yanf M."/>
            <person name="Daum C."/>
            <person name="Ng V."/>
            <person name="Clum A."/>
            <person name="Steindorff A."/>
            <person name="Ohm R."/>
            <person name="Martin F."/>
            <person name="Silar P."/>
            <person name="Natvig D."/>
            <person name="Lalanne C."/>
            <person name="Gautier V."/>
            <person name="Ament-Velasquez S.L."/>
            <person name="Kruys A."/>
            <person name="Hutchinson M.I."/>
            <person name="Powell A.J."/>
            <person name="Barry K."/>
            <person name="Miller A.N."/>
            <person name="Grigoriev I.V."/>
            <person name="Debuchy R."/>
            <person name="Gladieux P."/>
            <person name="Thoren M.H."/>
            <person name="Johannesson H."/>
        </authorList>
    </citation>
    <scope>NUCLEOTIDE SEQUENCE</scope>
    <source>
        <strain evidence="11">8032-3</strain>
    </source>
</reference>
<dbReference type="PANTHER" id="PTHR24305">
    <property type="entry name" value="CYTOCHROME P450"/>
    <property type="match status" value="1"/>
</dbReference>
<evidence type="ECO:0000256" key="3">
    <source>
        <dbReference type="ARBA" id="ARBA00022617"/>
    </source>
</evidence>
<keyword evidence="10" id="KW-0472">Membrane</keyword>
<evidence type="ECO:0000256" key="2">
    <source>
        <dbReference type="ARBA" id="ARBA00005179"/>
    </source>
</evidence>
<dbReference type="InterPro" id="IPR050121">
    <property type="entry name" value="Cytochrome_P450_monoxygenase"/>
</dbReference>
<accession>A0AAJ0FH67</accession>
<comment type="cofactor">
    <cofactor evidence="1 8">
        <name>heme</name>
        <dbReference type="ChEBI" id="CHEBI:30413"/>
    </cofactor>
</comment>
<evidence type="ECO:0000313" key="11">
    <source>
        <dbReference type="EMBL" id="KAK1761834.1"/>
    </source>
</evidence>
<evidence type="ECO:0000256" key="10">
    <source>
        <dbReference type="SAM" id="Phobius"/>
    </source>
</evidence>
<organism evidence="11 12">
    <name type="scientific">Phialemonium atrogriseum</name>
    <dbReference type="NCBI Taxonomy" id="1093897"/>
    <lineage>
        <taxon>Eukaryota</taxon>
        <taxon>Fungi</taxon>
        <taxon>Dikarya</taxon>
        <taxon>Ascomycota</taxon>
        <taxon>Pezizomycotina</taxon>
        <taxon>Sordariomycetes</taxon>
        <taxon>Sordariomycetidae</taxon>
        <taxon>Cephalothecales</taxon>
        <taxon>Cephalothecaceae</taxon>
        <taxon>Phialemonium</taxon>
    </lineage>
</organism>
<keyword evidence="7" id="KW-0503">Monooxygenase</keyword>
<keyword evidence="5" id="KW-0560">Oxidoreductase</keyword>
<dbReference type="GO" id="GO:0004497">
    <property type="term" value="F:monooxygenase activity"/>
    <property type="evidence" value="ECO:0007669"/>
    <property type="project" value="UniProtKB-KW"/>
</dbReference>
<dbReference type="PANTHER" id="PTHR24305:SF107">
    <property type="entry name" value="P450, PUTATIVE (EUROFUNG)-RELATED"/>
    <property type="match status" value="1"/>
</dbReference>
<keyword evidence="10" id="KW-1133">Transmembrane helix</keyword>
<dbReference type="PRINTS" id="PR00463">
    <property type="entry name" value="EP450I"/>
</dbReference>
<comment type="caution">
    <text evidence="11">The sequence shown here is derived from an EMBL/GenBank/DDBJ whole genome shotgun (WGS) entry which is preliminary data.</text>
</comment>
<feature type="compositionally biased region" description="Basic and acidic residues" evidence="9">
    <location>
        <begin position="575"/>
        <end position="588"/>
    </location>
</feature>
<keyword evidence="4 8" id="KW-0479">Metal-binding</keyword>
<gene>
    <name evidence="11" type="ORF">QBC33DRAFT_574662</name>
</gene>
<dbReference type="GO" id="GO:0005506">
    <property type="term" value="F:iron ion binding"/>
    <property type="evidence" value="ECO:0007669"/>
    <property type="project" value="InterPro"/>
</dbReference>
<name>A0AAJ0FH67_9PEZI</name>
<keyword evidence="3 8" id="KW-0349">Heme</keyword>
<dbReference type="GO" id="GO:0016705">
    <property type="term" value="F:oxidoreductase activity, acting on paired donors, with incorporation or reduction of molecular oxygen"/>
    <property type="evidence" value="ECO:0007669"/>
    <property type="project" value="InterPro"/>
</dbReference>
<dbReference type="CDD" id="cd11051">
    <property type="entry name" value="CYP59-like"/>
    <property type="match status" value="1"/>
</dbReference>
<proteinExistence type="predicted"/>
<dbReference type="RefSeq" id="XP_060278047.1">
    <property type="nucleotide sequence ID" value="XM_060430770.1"/>
</dbReference>
<evidence type="ECO:0000256" key="9">
    <source>
        <dbReference type="SAM" id="MobiDB-lite"/>
    </source>
</evidence>
<dbReference type="Pfam" id="PF00067">
    <property type="entry name" value="p450"/>
    <property type="match status" value="1"/>
</dbReference>
<keyword evidence="10" id="KW-0812">Transmembrane</keyword>
<feature type="binding site" description="axial binding residue" evidence="8">
    <location>
        <position position="504"/>
    </location>
    <ligand>
        <name>heme</name>
        <dbReference type="ChEBI" id="CHEBI:30413"/>
    </ligand>
    <ligandPart>
        <name>Fe</name>
        <dbReference type="ChEBI" id="CHEBI:18248"/>
    </ligandPart>
</feature>
<dbReference type="InterPro" id="IPR002401">
    <property type="entry name" value="Cyt_P450_E_grp-I"/>
</dbReference>
<evidence type="ECO:0000313" key="12">
    <source>
        <dbReference type="Proteomes" id="UP001244011"/>
    </source>
</evidence>
<keyword evidence="12" id="KW-1185">Reference proteome</keyword>
<protein>
    <submittedName>
        <fullName evidence="11">Cytochrome P450</fullName>
    </submittedName>
</protein>
<dbReference type="AlphaFoldDB" id="A0AAJ0FH67"/>
<evidence type="ECO:0000256" key="4">
    <source>
        <dbReference type="ARBA" id="ARBA00022723"/>
    </source>
</evidence>
<sequence length="597" mass="67718">MGLSYSGSYGVLQLLLRGVAVLFATAIGYYLYRGYQVRSTFRSLRQQGIPLMKHSMILGHLEVIGKLMSGLPSDAHGDYMMMKIQENWRELFPNCSKCPPVIYVDLWPFASPMIISVNPDISAQFTQDYSLPKAYQQKRVLYPLTRNRDVSSMEGSEWKVWRKRLNPGFSIQNITSRIPDMLEEVEAFAEVLKGRAGKNGAWGDVFPLEEATTNLAMDVIFRFFLNKRLHEQAGKRSPISVALIDTISRMYFYVHIGNIASYLSPWRHFNLWRNYRTLTNCLAPFIQERVSELQIDRTATNKTLVDLIVQSQDQEDSEQGARNGKPLVFDKDFLEVAVGQITTFLFAGHDTTASTICWLFHLLAQHPEVLARMRAEHDAVLGPDPDQAAAALRASPQLLGSLTYTHAVLKESMRVHTNVGSMRRGEPGFYLVGPPGSGAGCEGRRFPTDGFVVWDGTFAIHRDPELWPRADEFVPERFLTTDEDDPLRPPKNAWRFFEAGPRNCIGQHLAMVEIKLVVALVARRFDIECAWDEWDRNRNSKRAPNMIWGDRCYQVGADSPPHVKDGMPVHIRIRGQDTEADSEHDQQRSRGQAKGIA</sequence>